<dbReference type="Proteomes" id="UP000204584">
    <property type="component" value="Segment"/>
</dbReference>
<name>S4W1E7_9VIRU</name>
<dbReference type="GeneID" id="16607408"/>
<dbReference type="RefSeq" id="YP_008438700.2">
    <property type="nucleotide sequence ID" value="NC_022098.1"/>
</dbReference>
<accession>S4W1E7</accession>
<evidence type="ECO:0000313" key="1">
    <source>
        <dbReference type="EMBL" id="AGO85621.2"/>
    </source>
</evidence>
<proteinExistence type="predicted"/>
<keyword evidence="2" id="KW-1185">Reference proteome</keyword>
<dbReference type="KEGG" id="vg:16607408"/>
<sequence>MRPFVCERMHILFTFVQTAQGEGRFSSEVRPSAARPMPRLGLLAVNRHCPGNTLQARMRREGKKKTNREAIFCCFWAA</sequence>
<dbReference type="EMBL" id="KC977571">
    <property type="protein sequence ID" value="AGO85621.2"/>
    <property type="molecule type" value="Genomic_DNA"/>
</dbReference>
<evidence type="ECO:0000313" key="2">
    <source>
        <dbReference type="Proteomes" id="UP000204584"/>
    </source>
</evidence>
<protein>
    <submittedName>
        <fullName evidence="1">Uncharacterized protein</fullName>
    </submittedName>
</protein>
<organism evidence="1 2">
    <name type="scientific">Pandoravirus salinus</name>
    <dbReference type="NCBI Taxonomy" id="1349410"/>
    <lineage>
        <taxon>Viruses</taxon>
        <taxon>Pandoravirus</taxon>
    </lineage>
</organism>
<gene>
    <name evidence="1" type="ORF">psal_cds_1271</name>
</gene>
<reference evidence="1 2" key="1">
    <citation type="journal article" date="2013" name="Science">
        <title>Pandoraviruses: amoeba viruses with genomes up to 2.5 Mb reaching that of parasitic eukaryotes.</title>
        <authorList>
            <person name="Philippe N."/>
            <person name="Legendre M."/>
            <person name="Doutre G."/>
            <person name="Coute Y."/>
            <person name="Poirot O."/>
            <person name="Lescot M."/>
            <person name="Arslan D."/>
            <person name="Seltzer V."/>
            <person name="Bertaux L."/>
            <person name="Bruley C."/>
            <person name="Garin J."/>
            <person name="Claverie J.M."/>
            <person name="Abergel C."/>
        </authorList>
    </citation>
    <scope>NUCLEOTIDE SEQUENCE [LARGE SCALE GENOMIC DNA]</scope>
</reference>